<dbReference type="SUPFAM" id="SSF47203">
    <property type="entry name" value="Acyl-CoA dehydrogenase C-terminal domain-like"/>
    <property type="match status" value="2"/>
</dbReference>
<evidence type="ECO:0000256" key="2">
    <source>
        <dbReference type="ARBA" id="ARBA00004275"/>
    </source>
</evidence>
<dbReference type="PANTHER" id="PTHR10909">
    <property type="entry name" value="ELECTRON TRANSPORT OXIDOREDUCTASE"/>
    <property type="match status" value="1"/>
</dbReference>
<evidence type="ECO:0000256" key="4">
    <source>
        <dbReference type="ARBA" id="ARBA00012870"/>
    </source>
</evidence>
<dbReference type="RefSeq" id="WP_179755037.1">
    <property type="nucleotide sequence ID" value="NZ_JACCBU010000001.1"/>
</dbReference>
<evidence type="ECO:0000256" key="9">
    <source>
        <dbReference type="ARBA" id="ARBA00023098"/>
    </source>
</evidence>
<evidence type="ECO:0000256" key="3">
    <source>
        <dbReference type="ARBA" id="ARBA00006288"/>
    </source>
</evidence>
<dbReference type="GO" id="GO:0005504">
    <property type="term" value="F:fatty acid binding"/>
    <property type="evidence" value="ECO:0007669"/>
    <property type="project" value="TreeGrafter"/>
</dbReference>
<organism evidence="15 16">
    <name type="scientific">Microlunatus parietis</name>
    <dbReference type="NCBI Taxonomy" id="682979"/>
    <lineage>
        <taxon>Bacteria</taxon>
        <taxon>Bacillati</taxon>
        <taxon>Actinomycetota</taxon>
        <taxon>Actinomycetes</taxon>
        <taxon>Propionibacteriales</taxon>
        <taxon>Propionibacteriaceae</taxon>
        <taxon>Microlunatus</taxon>
    </lineage>
</organism>
<dbReference type="Gene3D" id="1.10.540.10">
    <property type="entry name" value="Acyl-CoA dehydrogenase/oxidase, N-terminal domain"/>
    <property type="match status" value="1"/>
</dbReference>
<accession>A0A7Y9LE47</accession>
<dbReference type="Pfam" id="PF02771">
    <property type="entry name" value="Acyl-CoA_dh_N"/>
    <property type="match status" value="1"/>
</dbReference>
<keyword evidence="16" id="KW-1185">Reference proteome</keyword>
<comment type="caution">
    <text evidence="15">The sequence shown here is derived from an EMBL/GenBank/DDBJ whole genome shotgun (WGS) entry which is preliminary data.</text>
</comment>
<keyword evidence="6" id="KW-0274">FAD</keyword>
<name>A0A7Y9LE47_9ACTN</name>
<keyword evidence="5" id="KW-0285">Flavoprotein</keyword>
<feature type="domain" description="Acyl-CoA oxidase C-terminal" evidence="11">
    <location>
        <begin position="504"/>
        <end position="637"/>
    </location>
</feature>
<dbReference type="FunFam" id="2.40.110.10:FF:000005">
    <property type="entry name" value="Acyl-coenzyme A oxidase"/>
    <property type="match status" value="1"/>
</dbReference>
<dbReference type="PANTHER" id="PTHR10909:SF382">
    <property type="entry name" value="ACYL-COENZYME A OXIDASE"/>
    <property type="match status" value="1"/>
</dbReference>
<evidence type="ECO:0000259" key="14">
    <source>
        <dbReference type="Pfam" id="PF22924"/>
    </source>
</evidence>
<comment type="similarity">
    <text evidence="3">Belongs to the acyl-CoA oxidase family.</text>
</comment>
<proteinExistence type="inferred from homology"/>
<comment type="subcellular location">
    <subcellularLocation>
        <location evidence="2">Peroxisome</location>
    </subcellularLocation>
</comment>
<dbReference type="FunFam" id="1.20.140.10:FF:000007">
    <property type="entry name" value="Acyl-coenzyme A oxidase"/>
    <property type="match status" value="1"/>
</dbReference>
<dbReference type="InterPro" id="IPR055060">
    <property type="entry name" value="ACOX_C_alpha1"/>
</dbReference>
<dbReference type="GO" id="GO:0033540">
    <property type="term" value="P:fatty acid beta-oxidation using acyl-CoA oxidase"/>
    <property type="evidence" value="ECO:0007669"/>
    <property type="project" value="TreeGrafter"/>
</dbReference>
<dbReference type="Gene3D" id="1.20.140.10">
    <property type="entry name" value="Butyryl-CoA Dehydrogenase, subunit A, domain 3"/>
    <property type="match status" value="2"/>
</dbReference>
<dbReference type="GO" id="GO:0071949">
    <property type="term" value="F:FAD binding"/>
    <property type="evidence" value="ECO:0007669"/>
    <property type="project" value="InterPro"/>
</dbReference>
<evidence type="ECO:0000256" key="6">
    <source>
        <dbReference type="ARBA" id="ARBA00022827"/>
    </source>
</evidence>
<feature type="domain" description="Acyl-CoA oxidase/dehydrogenase middle" evidence="12">
    <location>
        <begin position="136"/>
        <end position="245"/>
    </location>
</feature>
<dbReference type="Pfam" id="PF02770">
    <property type="entry name" value="Acyl-CoA_dh_M"/>
    <property type="match status" value="1"/>
</dbReference>
<dbReference type="InterPro" id="IPR012258">
    <property type="entry name" value="Acyl-CoA_oxidase"/>
</dbReference>
<keyword evidence="7" id="KW-0276">Fatty acid metabolism</keyword>
<evidence type="ECO:0000313" key="15">
    <source>
        <dbReference type="EMBL" id="NYE73500.1"/>
    </source>
</evidence>
<evidence type="ECO:0000256" key="7">
    <source>
        <dbReference type="ARBA" id="ARBA00022832"/>
    </source>
</evidence>
<evidence type="ECO:0000256" key="10">
    <source>
        <dbReference type="ARBA" id="ARBA00023140"/>
    </source>
</evidence>
<dbReference type="InterPro" id="IPR013786">
    <property type="entry name" value="AcylCoA_DH/ox_N"/>
</dbReference>
<gene>
    <name evidence="15" type="ORF">BKA15_004829</name>
</gene>
<dbReference type="EMBL" id="JACCBU010000001">
    <property type="protein sequence ID" value="NYE73500.1"/>
    <property type="molecule type" value="Genomic_DNA"/>
</dbReference>
<dbReference type="Proteomes" id="UP000569914">
    <property type="component" value="Unassembled WGS sequence"/>
</dbReference>
<keyword evidence="10" id="KW-0576">Peroxisome</keyword>
<dbReference type="Gene3D" id="2.40.110.10">
    <property type="entry name" value="Butyryl-CoA Dehydrogenase, subunit A, domain 2"/>
    <property type="match status" value="1"/>
</dbReference>
<dbReference type="InterPro" id="IPR002655">
    <property type="entry name" value="Acyl-CoA_oxidase_C"/>
</dbReference>
<dbReference type="PIRSF" id="PIRSF000168">
    <property type="entry name" value="Acyl-CoA_oxidase"/>
    <property type="match status" value="1"/>
</dbReference>
<keyword evidence="8 15" id="KW-0560">Oxidoreductase</keyword>
<dbReference type="SUPFAM" id="SSF56645">
    <property type="entry name" value="Acyl-CoA dehydrogenase NM domain-like"/>
    <property type="match status" value="1"/>
</dbReference>
<evidence type="ECO:0000259" key="11">
    <source>
        <dbReference type="Pfam" id="PF01756"/>
    </source>
</evidence>
<dbReference type="Pfam" id="PF01756">
    <property type="entry name" value="ACOX"/>
    <property type="match status" value="1"/>
</dbReference>
<dbReference type="FunFam" id="1.20.140.10:FF:000010">
    <property type="entry name" value="Acyl-coenzyme A oxidase"/>
    <property type="match status" value="1"/>
</dbReference>
<keyword evidence="9" id="KW-0443">Lipid metabolism</keyword>
<evidence type="ECO:0000256" key="1">
    <source>
        <dbReference type="ARBA" id="ARBA00001974"/>
    </source>
</evidence>
<dbReference type="InterPro" id="IPR046373">
    <property type="entry name" value="Acyl-CoA_Oxase/DH_mid-dom_sf"/>
</dbReference>
<feature type="domain" description="Acyl-CoA oxidase C-alpha1" evidence="14">
    <location>
        <begin position="281"/>
        <end position="444"/>
    </location>
</feature>
<evidence type="ECO:0000256" key="5">
    <source>
        <dbReference type="ARBA" id="ARBA00022630"/>
    </source>
</evidence>
<dbReference type="Pfam" id="PF22924">
    <property type="entry name" value="ACOX_C_alpha1"/>
    <property type="match status" value="1"/>
</dbReference>
<comment type="cofactor">
    <cofactor evidence="1">
        <name>FAD</name>
        <dbReference type="ChEBI" id="CHEBI:57692"/>
    </cofactor>
</comment>
<dbReference type="EC" id="1.3.3.6" evidence="4"/>
<evidence type="ECO:0000313" key="16">
    <source>
        <dbReference type="Proteomes" id="UP000569914"/>
    </source>
</evidence>
<dbReference type="GO" id="GO:0055088">
    <property type="term" value="P:lipid homeostasis"/>
    <property type="evidence" value="ECO:0007669"/>
    <property type="project" value="TreeGrafter"/>
</dbReference>
<reference evidence="15 16" key="1">
    <citation type="submission" date="2020-07" db="EMBL/GenBank/DDBJ databases">
        <title>Sequencing the genomes of 1000 actinobacteria strains.</title>
        <authorList>
            <person name="Klenk H.-P."/>
        </authorList>
    </citation>
    <scope>NUCLEOTIDE SEQUENCE [LARGE SCALE GENOMIC DNA]</scope>
    <source>
        <strain evidence="15 16">DSM 22083</strain>
    </source>
</reference>
<evidence type="ECO:0000259" key="12">
    <source>
        <dbReference type="Pfam" id="PF02770"/>
    </source>
</evidence>
<dbReference type="GO" id="GO:0003997">
    <property type="term" value="F:acyl-CoA oxidase activity"/>
    <property type="evidence" value="ECO:0007669"/>
    <property type="project" value="UniProtKB-EC"/>
</dbReference>
<protein>
    <recommendedName>
        <fullName evidence="4">acyl-CoA oxidase</fullName>
        <ecNumber evidence="4">1.3.3.6</ecNumber>
    </recommendedName>
</protein>
<dbReference type="InterPro" id="IPR037069">
    <property type="entry name" value="AcylCoA_DH/ox_N_sf"/>
</dbReference>
<dbReference type="AlphaFoldDB" id="A0A7Y9LE47"/>
<dbReference type="InterPro" id="IPR006091">
    <property type="entry name" value="Acyl-CoA_Oxase/DH_mid-dom"/>
</dbReference>
<sequence length="640" mass="70220">MTTETEQGSDGGPLRRLLDGRWAEIRDRARSLELKRFDPPSYDLSTEQHRARILHRLEEFAASGLPRIGFEPAYGGVGDVGGGMVAMEMLGFRDLSLMVKAGVQWGLFAGAIAALGTERHHRAHLADAIEGRLLGCFAMTETGHGSDVQSLETTATYDPATEEFVVDSPTPSARKDYIGNAARDGRLAVVFAQLITGGAEHGVHALLVPIRDETGNPRPGVTITDCGRKAGLNGVDNGRIVFDQVRVPRDALLDRYGQVAADGTYTSSIESSGRRFFTMIGTLVRGRISVAGSAQNAAKLALTIACRHGLARRQFPRPGGADEVLLLDYRGHQRRLLPALVRTYALSLAQNDVLERLHEHLTAPAADEPERERTQREIESRAAGLKALSTWHATRTIQTCREACGGAGYLAENVLPQLRADTDVFTTFEGDNTVLLQLVGKGLLTDYSSQFEDLDVLGVARAVADQFVGFAIERAVNRGVLERLRRRRGVQPEIRDRDWQLGLLEDREKHLVETLALRMRGRLARDKDPFAAFNAVQPHLLAAASAHAERQVAESFLAATDRCPERADLLDQVFDLHVLSAIEADRAWYLEHNRISDARSKEIIAAVDDLCEQLRPQVPELIDAFGIPEAWITAPIAQPG</sequence>
<dbReference type="InterPro" id="IPR009100">
    <property type="entry name" value="AcylCoA_DH/oxidase_NM_dom_sf"/>
</dbReference>
<feature type="domain" description="Acyl-CoA dehydrogenase/oxidase N-terminal" evidence="13">
    <location>
        <begin position="25"/>
        <end position="131"/>
    </location>
</feature>
<evidence type="ECO:0000256" key="8">
    <source>
        <dbReference type="ARBA" id="ARBA00023002"/>
    </source>
</evidence>
<evidence type="ECO:0000259" key="13">
    <source>
        <dbReference type="Pfam" id="PF02771"/>
    </source>
</evidence>
<dbReference type="InterPro" id="IPR036250">
    <property type="entry name" value="AcylCo_DH-like_C"/>
</dbReference>